<proteinExistence type="predicted"/>
<name>A0A6J4VSF9_9DEIN</name>
<dbReference type="Gene3D" id="2.160.10.10">
    <property type="entry name" value="Hexapeptide repeat proteins"/>
    <property type="match status" value="1"/>
</dbReference>
<evidence type="ECO:0000313" key="1">
    <source>
        <dbReference type="EMBL" id="CAA9587927.1"/>
    </source>
</evidence>
<keyword evidence="1" id="KW-0012">Acyltransferase</keyword>
<dbReference type="InterPro" id="IPR011004">
    <property type="entry name" value="Trimer_LpxA-like_sf"/>
</dbReference>
<reference evidence="1" key="1">
    <citation type="submission" date="2020-02" db="EMBL/GenBank/DDBJ databases">
        <authorList>
            <person name="Meier V. D."/>
        </authorList>
    </citation>
    <scope>NUCLEOTIDE SEQUENCE</scope>
    <source>
        <strain evidence="1">AVDCRST_MAG86</strain>
    </source>
</reference>
<dbReference type="AlphaFoldDB" id="A0A6J4VSF9"/>
<gene>
    <name evidence="1" type="ORF">AVDCRST_MAG86-3952</name>
</gene>
<dbReference type="SUPFAM" id="SSF51161">
    <property type="entry name" value="Trimeric LpxA-like enzymes"/>
    <property type="match status" value="1"/>
</dbReference>
<accession>A0A6J4VSF9</accession>
<dbReference type="GO" id="GO:0009001">
    <property type="term" value="F:serine O-acetyltransferase activity"/>
    <property type="evidence" value="ECO:0007669"/>
    <property type="project" value="UniProtKB-EC"/>
</dbReference>
<keyword evidence="1" id="KW-0808">Transferase</keyword>
<organism evidence="1">
    <name type="scientific">uncultured Truepera sp</name>
    <dbReference type="NCBI Taxonomy" id="543023"/>
    <lineage>
        <taxon>Bacteria</taxon>
        <taxon>Thermotogati</taxon>
        <taxon>Deinococcota</taxon>
        <taxon>Deinococci</taxon>
        <taxon>Trueperales</taxon>
        <taxon>Trueperaceae</taxon>
        <taxon>Truepera</taxon>
        <taxon>environmental samples</taxon>
    </lineage>
</organism>
<dbReference type="PANTHER" id="PTHR42811">
    <property type="entry name" value="SERINE ACETYLTRANSFERASE"/>
    <property type="match status" value="1"/>
</dbReference>
<sequence length="194" mass="21573">MIRSRQEYLAYLEADRINLGCKKRLTTYLFHDIWRYQRLLRKIEYYSNCKHGPVADAYKLWLRYRWYRLGMYLGISVKPNTSGPGLAIVHEGNVRVHFKARLGANCRILEDVNIGATGGTSDAPQIGENVFIASGAKVFGAIRIADGIAIGANAVVVKSFDEPNITIGGVPAKKISSKGAREVGWVPKNTYLGK</sequence>
<protein>
    <submittedName>
        <fullName evidence="1">Serine acetyltransferase</fullName>
        <ecNumber evidence="1">2.3.1.30</ecNumber>
    </submittedName>
</protein>
<dbReference type="EMBL" id="CADCWP010000353">
    <property type="protein sequence ID" value="CAA9587927.1"/>
    <property type="molecule type" value="Genomic_DNA"/>
</dbReference>
<dbReference type="EC" id="2.3.1.30" evidence="1"/>